<evidence type="ECO:0000313" key="13">
    <source>
        <dbReference type="Proteomes" id="UP000051442"/>
    </source>
</evidence>
<keyword evidence="3" id="KW-0328">Glycosyltransferase</keyword>
<evidence type="ECO:0000256" key="9">
    <source>
        <dbReference type="SAM" id="MobiDB-lite"/>
    </source>
</evidence>
<reference evidence="12 13" key="1">
    <citation type="journal article" date="2015" name="Genome Announc.">
        <title>Expanding the biotechnology potential of lactobacilli through comparative genomics of 213 strains and associated genera.</title>
        <authorList>
            <person name="Sun Z."/>
            <person name="Harris H.M."/>
            <person name="McCann A."/>
            <person name="Guo C."/>
            <person name="Argimon S."/>
            <person name="Zhang W."/>
            <person name="Yang X."/>
            <person name="Jeffery I.B."/>
            <person name="Cooney J.C."/>
            <person name="Kagawa T.F."/>
            <person name="Liu W."/>
            <person name="Song Y."/>
            <person name="Salvetti E."/>
            <person name="Wrobel A."/>
            <person name="Rasinkangas P."/>
            <person name="Parkhill J."/>
            <person name="Rea M.C."/>
            <person name="O'Sullivan O."/>
            <person name="Ritari J."/>
            <person name="Douillard F.P."/>
            <person name="Paul Ross R."/>
            <person name="Yang R."/>
            <person name="Briner A.E."/>
            <person name="Felis G.E."/>
            <person name="de Vos W.M."/>
            <person name="Barrangou R."/>
            <person name="Klaenhammer T.R."/>
            <person name="Caufield P.W."/>
            <person name="Cui Y."/>
            <person name="Zhang H."/>
            <person name="O'Toole P.W."/>
        </authorList>
    </citation>
    <scope>NUCLEOTIDE SEQUENCE [LARGE SCALE GENOMIC DNA]</scope>
    <source>
        <strain evidence="12 13">DSM 23365</strain>
    </source>
</reference>
<accession>A0A0R2ENV6</accession>
<feature type="transmembrane region" description="Helical" evidence="10">
    <location>
        <begin position="261"/>
        <end position="285"/>
    </location>
</feature>
<dbReference type="PATRIC" id="fig|1423804.4.peg.2652"/>
<dbReference type="GO" id="GO:0005886">
    <property type="term" value="C:plasma membrane"/>
    <property type="evidence" value="ECO:0007669"/>
    <property type="project" value="UniProtKB-SubCell"/>
</dbReference>
<evidence type="ECO:0000256" key="5">
    <source>
        <dbReference type="ARBA" id="ARBA00022692"/>
    </source>
</evidence>
<dbReference type="InterPro" id="IPR001173">
    <property type="entry name" value="Glyco_trans_2-like"/>
</dbReference>
<keyword evidence="4 12" id="KW-0808">Transferase</keyword>
<feature type="region of interest" description="Disordered" evidence="9">
    <location>
        <begin position="316"/>
        <end position="339"/>
    </location>
</feature>
<keyword evidence="2" id="KW-1003">Cell membrane</keyword>
<dbReference type="FunFam" id="3.90.550.10:FF:000079">
    <property type="entry name" value="Probable glycosyl transferase"/>
    <property type="match status" value="1"/>
</dbReference>
<keyword evidence="6 10" id="KW-1133">Transmembrane helix</keyword>
<dbReference type="EMBL" id="AYZM01000167">
    <property type="protein sequence ID" value="KRN18064.1"/>
    <property type="molecule type" value="Genomic_DNA"/>
</dbReference>
<evidence type="ECO:0000259" key="11">
    <source>
        <dbReference type="Pfam" id="PF00535"/>
    </source>
</evidence>
<dbReference type="RefSeq" id="WP_054735815.1">
    <property type="nucleotide sequence ID" value="NZ_AYZM01000167.1"/>
</dbReference>
<dbReference type="Gene3D" id="3.90.550.10">
    <property type="entry name" value="Spore Coat Polysaccharide Biosynthesis Protein SpsA, Chain A"/>
    <property type="match status" value="1"/>
</dbReference>
<dbReference type="GO" id="GO:0016757">
    <property type="term" value="F:glycosyltransferase activity"/>
    <property type="evidence" value="ECO:0007669"/>
    <property type="project" value="UniProtKB-KW"/>
</dbReference>
<evidence type="ECO:0000256" key="4">
    <source>
        <dbReference type="ARBA" id="ARBA00022679"/>
    </source>
</evidence>
<keyword evidence="13" id="KW-1185">Reference proteome</keyword>
<dbReference type="STRING" id="1423804.FD14_GL002454"/>
<dbReference type="Pfam" id="PF00535">
    <property type="entry name" value="Glycos_transf_2"/>
    <property type="match status" value="1"/>
</dbReference>
<comment type="similarity">
    <text evidence="8">Belongs to the glycosyltransferase 2 family. GtrB subfamily.</text>
</comment>
<evidence type="ECO:0000256" key="8">
    <source>
        <dbReference type="ARBA" id="ARBA00038152"/>
    </source>
</evidence>
<evidence type="ECO:0000256" key="1">
    <source>
        <dbReference type="ARBA" id="ARBA00004651"/>
    </source>
</evidence>
<organism evidence="12 13">
    <name type="scientific">Secundilactobacillus similis DSM 23365 = JCM 2765</name>
    <dbReference type="NCBI Taxonomy" id="1423804"/>
    <lineage>
        <taxon>Bacteria</taxon>
        <taxon>Bacillati</taxon>
        <taxon>Bacillota</taxon>
        <taxon>Bacilli</taxon>
        <taxon>Lactobacillales</taxon>
        <taxon>Lactobacillaceae</taxon>
        <taxon>Secundilactobacillus</taxon>
    </lineage>
</organism>
<gene>
    <name evidence="12" type="ORF">FD14_GL002454</name>
</gene>
<comment type="subcellular location">
    <subcellularLocation>
        <location evidence="1">Cell membrane</location>
        <topology evidence="1">Multi-pass membrane protein</topology>
    </subcellularLocation>
</comment>
<sequence>MTQTEHISIVIPVFNEEAGIDETIDVLENYIANRLESYDLIFVDDGSTDRSVKLIQQAVQRNENIKLIQLSRNFGNQIAITAGLRYASGDAVVVMAADLQDPPAVIPAMIDKWRLGYQVVYGKRVSRAGDSWSKKLMAASFYRLFHAITTINAPLDAGDFRLMDRRVVTELRKMDEPDPFLRGMVSWVGFKQTSVTYERQERQRGNTKSANREMVRLAVDGITGFSSLPLKLPAWLGGFSMLIGLGYLVSTAFTGLTTLKFLVFALFFLVGIVLVSLGIAGAYLYRIFNAAKKRPLYIVESATGFSAKQQSVLTFKTNTNDKSEKKSHTDFDESEPKLG</sequence>
<proteinExistence type="inferred from homology"/>
<evidence type="ECO:0000313" key="12">
    <source>
        <dbReference type="EMBL" id="KRN18064.1"/>
    </source>
</evidence>
<evidence type="ECO:0000256" key="3">
    <source>
        <dbReference type="ARBA" id="ARBA00022676"/>
    </source>
</evidence>
<dbReference type="SUPFAM" id="SSF53448">
    <property type="entry name" value="Nucleotide-diphospho-sugar transferases"/>
    <property type="match status" value="1"/>
</dbReference>
<name>A0A0R2ENV6_9LACO</name>
<protein>
    <submittedName>
        <fullName evidence="12">Glycosyltransferase, group 2 family protein</fullName>
    </submittedName>
</protein>
<keyword evidence="7 10" id="KW-0472">Membrane</keyword>
<dbReference type="InterPro" id="IPR029044">
    <property type="entry name" value="Nucleotide-diphossugar_trans"/>
</dbReference>
<feature type="compositionally biased region" description="Basic and acidic residues" evidence="9">
    <location>
        <begin position="319"/>
        <end position="339"/>
    </location>
</feature>
<evidence type="ECO:0000256" key="2">
    <source>
        <dbReference type="ARBA" id="ARBA00022475"/>
    </source>
</evidence>
<dbReference type="AlphaFoldDB" id="A0A0R2ENV6"/>
<evidence type="ECO:0000256" key="10">
    <source>
        <dbReference type="SAM" id="Phobius"/>
    </source>
</evidence>
<feature type="domain" description="Glycosyltransferase 2-like" evidence="11">
    <location>
        <begin position="8"/>
        <end position="170"/>
    </location>
</feature>
<dbReference type="OrthoDB" id="9807778at2"/>
<evidence type="ECO:0000256" key="6">
    <source>
        <dbReference type="ARBA" id="ARBA00022989"/>
    </source>
</evidence>
<dbReference type="CDD" id="cd04187">
    <property type="entry name" value="DPM1_like_bac"/>
    <property type="match status" value="1"/>
</dbReference>
<dbReference type="PANTHER" id="PTHR48090:SF1">
    <property type="entry name" value="PROPHAGE BACTOPRENOL GLUCOSYL TRANSFERASE HOMOLOG"/>
    <property type="match status" value="1"/>
</dbReference>
<evidence type="ECO:0000256" key="7">
    <source>
        <dbReference type="ARBA" id="ARBA00023136"/>
    </source>
</evidence>
<dbReference type="Proteomes" id="UP000051442">
    <property type="component" value="Unassembled WGS sequence"/>
</dbReference>
<dbReference type="PANTHER" id="PTHR48090">
    <property type="entry name" value="UNDECAPRENYL-PHOSPHATE 4-DEOXY-4-FORMAMIDO-L-ARABINOSE TRANSFERASE-RELATED"/>
    <property type="match status" value="1"/>
</dbReference>
<keyword evidence="5 10" id="KW-0812">Transmembrane</keyword>
<comment type="caution">
    <text evidence="12">The sequence shown here is derived from an EMBL/GenBank/DDBJ whole genome shotgun (WGS) entry which is preliminary data.</text>
</comment>
<feature type="transmembrane region" description="Helical" evidence="10">
    <location>
        <begin position="232"/>
        <end position="249"/>
    </location>
</feature>
<dbReference type="InterPro" id="IPR050256">
    <property type="entry name" value="Glycosyltransferase_2"/>
</dbReference>